<keyword evidence="3" id="KW-0812">Transmembrane</keyword>
<evidence type="ECO:0000256" key="1">
    <source>
        <dbReference type="ARBA" id="ARBA00012528"/>
    </source>
</evidence>
<dbReference type="PROSITE" id="PS50887">
    <property type="entry name" value="GGDEF"/>
    <property type="match status" value="1"/>
</dbReference>
<evidence type="ECO:0000313" key="6">
    <source>
        <dbReference type="Proteomes" id="UP000637632"/>
    </source>
</evidence>
<gene>
    <name evidence="5" type="ORF">H8K26_01915</name>
</gene>
<evidence type="ECO:0000256" key="2">
    <source>
        <dbReference type="ARBA" id="ARBA00034247"/>
    </source>
</evidence>
<dbReference type="Proteomes" id="UP000637632">
    <property type="component" value="Unassembled WGS sequence"/>
</dbReference>
<dbReference type="EC" id="2.7.7.65" evidence="1"/>
<dbReference type="InterPro" id="IPR029787">
    <property type="entry name" value="Nucleotide_cyclase"/>
</dbReference>
<comment type="catalytic activity">
    <reaction evidence="2">
        <text>2 GTP = 3',3'-c-di-GMP + 2 diphosphate</text>
        <dbReference type="Rhea" id="RHEA:24898"/>
        <dbReference type="ChEBI" id="CHEBI:33019"/>
        <dbReference type="ChEBI" id="CHEBI:37565"/>
        <dbReference type="ChEBI" id="CHEBI:58805"/>
        <dbReference type="EC" id="2.7.7.65"/>
    </reaction>
</comment>
<reference evidence="5 6" key="1">
    <citation type="submission" date="2020-08" db="EMBL/GenBank/DDBJ databases">
        <title>Novel species isolated from subtropical streams in China.</title>
        <authorList>
            <person name="Lu H."/>
        </authorList>
    </citation>
    <scope>NUCLEOTIDE SEQUENCE [LARGE SCALE GENOMIC DNA]</scope>
    <source>
        <strain evidence="5 6">CCTCC AB 2015119</strain>
    </source>
</reference>
<dbReference type="NCBIfam" id="TIGR00254">
    <property type="entry name" value="GGDEF"/>
    <property type="match status" value="1"/>
</dbReference>
<dbReference type="EMBL" id="JACOFT010000001">
    <property type="protein sequence ID" value="MBC3810184.1"/>
    <property type="molecule type" value="Genomic_DNA"/>
</dbReference>
<evidence type="ECO:0000259" key="4">
    <source>
        <dbReference type="PROSITE" id="PS50887"/>
    </source>
</evidence>
<evidence type="ECO:0000313" key="5">
    <source>
        <dbReference type="EMBL" id="MBC3810184.1"/>
    </source>
</evidence>
<feature type="transmembrane region" description="Helical" evidence="3">
    <location>
        <begin position="137"/>
        <end position="154"/>
    </location>
</feature>
<dbReference type="PANTHER" id="PTHR45138:SF9">
    <property type="entry name" value="DIGUANYLATE CYCLASE DGCM-RELATED"/>
    <property type="match status" value="1"/>
</dbReference>
<dbReference type="SMART" id="SM00267">
    <property type="entry name" value="GGDEF"/>
    <property type="match status" value="1"/>
</dbReference>
<feature type="transmembrane region" description="Helical" evidence="3">
    <location>
        <begin position="166"/>
        <end position="187"/>
    </location>
</feature>
<dbReference type="CDD" id="cd01949">
    <property type="entry name" value="GGDEF"/>
    <property type="match status" value="1"/>
</dbReference>
<dbReference type="SUPFAM" id="SSF55073">
    <property type="entry name" value="Nucleotide cyclase"/>
    <property type="match status" value="1"/>
</dbReference>
<feature type="domain" description="GGDEF" evidence="4">
    <location>
        <begin position="241"/>
        <end position="373"/>
    </location>
</feature>
<feature type="transmembrane region" description="Helical" evidence="3">
    <location>
        <begin position="29"/>
        <end position="51"/>
    </location>
</feature>
<organism evidence="5 6">
    <name type="scientific">Undibacterium aquatile</name>
    <dbReference type="NCBI Taxonomy" id="1537398"/>
    <lineage>
        <taxon>Bacteria</taxon>
        <taxon>Pseudomonadati</taxon>
        <taxon>Pseudomonadota</taxon>
        <taxon>Betaproteobacteria</taxon>
        <taxon>Burkholderiales</taxon>
        <taxon>Oxalobacteraceae</taxon>
        <taxon>Undibacterium</taxon>
    </lineage>
</organism>
<protein>
    <recommendedName>
        <fullName evidence="1">diguanylate cyclase</fullName>
        <ecNumber evidence="1">2.7.7.65</ecNumber>
    </recommendedName>
</protein>
<dbReference type="Gene3D" id="3.30.70.270">
    <property type="match status" value="1"/>
</dbReference>
<dbReference type="RefSeq" id="WP_190476985.1">
    <property type="nucleotide sequence ID" value="NZ_JACOFT010000001.1"/>
</dbReference>
<keyword evidence="3" id="KW-0472">Membrane</keyword>
<feature type="transmembrane region" description="Helical" evidence="3">
    <location>
        <begin position="87"/>
        <end position="107"/>
    </location>
</feature>
<proteinExistence type="predicted"/>
<comment type="caution">
    <text evidence="5">The sequence shown here is derived from an EMBL/GenBank/DDBJ whole genome shotgun (WGS) entry which is preliminary data.</text>
</comment>
<dbReference type="InterPro" id="IPR000160">
    <property type="entry name" value="GGDEF_dom"/>
</dbReference>
<feature type="transmembrane region" description="Helical" evidence="3">
    <location>
        <begin position="57"/>
        <end position="75"/>
    </location>
</feature>
<sequence>MSVMKTLIRYSLDLVLGSGKAMRIRTSQFVLAALLMLASIGVLFFMKSVGIGGMGDVRLWAACSTAGLMIVYALIRSGYSLRWADPSLAFVQMLFAIACNAAAFALAGDGRGVTLPLLAVILMFGMFGLSIQQVITVAVYGLMLFAEAILFSLLRETERTTYYLYGAYYFMVVIVLASSTFLTWRLCEMREHMRHQKLQLTQALEKIQQTANYDELTGAANRRHMLQLIQYESQRSDRSANPLLVAMLDIDYFKRINDTYGHQAGDVALQKFTKTVQEKIRVTDTLARWGGEEFLILLTETELDVGLICLERVRAAVAADVVKFAGSWISLTVSIGVTRYQPGEAFEKTLTRADEALYAAKAQGRNQIVCLQQSADTVDSMPDISKVKAG</sequence>
<dbReference type="InterPro" id="IPR043128">
    <property type="entry name" value="Rev_trsase/Diguanyl_cyclase"/>
</dbReference>
<name>A0ABR6XB67_9BURK</name>
<dbReference type="PANTHER" id="PTHR45138">
    <property type="entry name" value="REGULATORY COMPONENTS OF SENSORY TRANSDUCTION SYSTEM"/>
    <property type="match status" value="1"/>
</dbReference>
<keyword evidence="3" id="KW-1133">Transmembrane helix</keyword>
<keyword evidence="6" id="KW-1185">Reference proteome</keyword>
<accession>A0ABR6XB67</accession>
<dbReference type="InterPro" id="IPR050469">
    <property type="entry name" value="Diguanylate_Cyclase"/>
</dbReference>
<evidence type="ECO:0000256" key="3">
    <source>
        <dbReference type="SAM" id="Phobius"/>
    </source>
</evidence>
<dbReference type="Pfam" id="PF00990">
    <property type="entry name" value="GGDEF"/>
    <property type="match status" value="1"/>
</dbReference>